<dbReference type="Proteomes" id="UP001151752">
    <property type="component" value="Chromosome 4"/>
</dbReference>
<keyword evidence="2" id="KW-1185">Reference proteome</keyword>
<reference evidence="1" key="2">
    <citation type="journal article" date="2023" name="Int. J. Mol. Sci.">
        <title>De Novo Assembly and Annotation of 11 Diverse Shrub Willow (Salix) Genomes Reveals Novel Gene Organization in Sex-Linked Regions.</title>
        <authorList>
            <person name="Hyden B."/>
            <person name="Feng K."/>
            <person name="Yates T.B."/>
            <person name="Jawdy S."/>
            <person name="Cereghino C."/>
            <person name="Smart L.B."/>
            <person name="Muchero W."/>
        </authorList>
    </citation>
    <scope>NUCLEOTIDE SEQUENCE</scope>
    <source>
        <tissue evidence="1">Shoot tip</tissue>
    </source>
</reference>
<sequence>MVVTGRGARRRNRTLRKHDRERPGFEVLDHLLSLLHHHLSLLCAFLVGFFVQDEWSSVLDVELLVLGYFFCRSSWSDYDMARRRGGERNDGDEKEKKEGAEELDGLIETHESCEMELCRIGFSKVKSL</sequence>
<dbReference type="AlphaFoldDB" id="A0A9Q0ZLG0"/>
<gene>
    <name evidence="1" type="ORF">OIU74_003767</name>
</gene>
<evidence type="ECO:0000313" key="1">
    <source>
        <dbReference type="EMBL" id="KAJ6738866.1"/>
    </source>
</evidence>
<reference evidence="1" key="1">
    <citation type="submission" date="2022-11" db="EMBL/GenBank/DDBJ databases">
        <authorList>
            <person name="Hyden B.L."/>
            <person name="Feng K."/>
            <person name="Yates T."/>
            <person name="Jawdy S."/>
            <person name="Smart L.B."/>
            <person name="Muchero W."/>
        </authorList>
    </citation>
    <scope>NUCLEOTIDE SEQUENCE</scope>
    <source>
        <tissue evidence="1">Shoot tip</tissue>
    </source>
</reference>
<organism evidence="1 2">
    <name type="scientific">Salix koriyanagi</name>
    <dbReference type="NCBI Taxonomy" id="2511006"/>
    <lineage>
        <taxon>Eukaryota</taxon>
        <taxon>Viridiplantae</taxon>
        <taxon>Streptophyta</taxon>
        <taxon>Embryophyta</taxon>
        <taxon>Tracheophyta</taxon>
        <taxon>Spermatophyta</taxon>
        <taxon>Magnoliopsida</taxon>
        <taxon>eudicotyledons</taxon>
        <taxon>Gunneridae</taxon>
        <taxon>Pentapetalae</taxon>
        <taxon>rosids</taxon>
        <taxon>fabids</taxon>
        <taxon>Malpighiales</taxon>
        <taxon>Salicaceae</taxon>
        <taxon>Saliceae</taxon>
        <taxon>Salix</taxon>
    </lineage>
</organism>
<accession>A0A9Q0ZLG0</accession>
<evidence type="ECO:0000313" key="2">
    <source>
        <dbReference type="Proteomes" id="UP001151752"/>
    </source>
</evidence>
<proteinExistence type="predicted"/>
<dbReference type="EMBL" id="JAPFFM010000010">
    <property type="protein sequence ID" value="KAJ6738866.1"/>
    <property type="molecule type" value="Genomic_DNA"/>
</dbReference>
<name>A0A9Q0ZLG0_9ROSI</name>
<comment type="caution">
    <text evidence="1">The sequence shown here is derived from an EMBL/GenBank/DDBJ whole genome shotgun (WGS) entry which is preliminary data.</text>
</comment>
<protein>
    <submittedName>
        <fullName evidence="1">Uncharacterized protein</fullName>
    </submittedName>
</protein>